<protein>
    <recommendedName>
        <fullName evidence="3">Lipoprotein</fullName>
    </recommendedName>
</protein>
<dbReference type="OrthoDB" id="8689569at2"/>
<dbReference type="Proteomes" id="UP000283474">
    <property type="component" value="Chromosome"/>
</dbReference>
<dbReference type="RefSeq" id="WP_128354774.1">
    <property type="nucleotide sequence ID" value="NZ_CP022987.1"/>
</dbReference>
<organism evidence="1 2">
    <name type="scientific">Pollutimonas thiosulfatoxidans</name>
    <dbReference type="NCBI Taxonomy" id="2028345"/>
    <lineage>
        <taxon>Bacteria</taxon>
        <taxon>Pseudomonadati</taxon>
        <taxon>Pseudomonadota</taxon>
        <taxon>Betaproteobacteria</taxon>
        <taxon>Burkholderiales</taxon>
        <taxon>Alcaligenaceae</taxon>
        <taxon>Pollutimonas</taxon>
    </lineage>
</organism>
<reference evidence="1 2" key="1">
    <citation type="submission" date="2017-08" db="EMBL/GenBank/DDBJ databases">
        <authorList>
            <person name="Park S.-J."/>
            <person name="Kim H."/>
        </authorList>
    </citation>
    <scope>NUCLEOTIDE SEQUENCE [LARGE SCALE GENOMIC DNA]</scope>
    <source>
        <strain evidence="2">ye3</strain>
    </source>
</reference>
<dbReference type="AlphaFoldDB" id="A0A410GBR4"/>
<proteinExistence type="predicted"/>
<keyword evidence="2" id="KW-1185">Reference proteome</keyword>
<name>A0A410GBR4_9BURK</name>
<evidence type="ECO:0000313" key="1">
    <source>
        <dbReference type="EMBL" id="QAA93730.1"/>
    </source>
</evidence>
<evidence type="ECO:0000313" key="2">
    <source>
        <dbReference type="Proteomes" id="UP000283474"/>
    </source>
</evidence>
<sequence length="138" mass="15229">MKIPAVFVMVAMLAGCASTPQGLRVTDLRDQRYFRGDYTIPLSFAKIQAALFKHEAACGSAPVFALDPRQTSYATIIDKPAGQTSYENAIVADLTFYQSTLMSEPRSRAHVYSYYADSATQQRIEQLFAAIAHPEVCP</sequence>
<dbReference type="EMBL" id="CP022987">
    <property type="protein sequence ID" value="QAA93730.1"/>
    <property type="molecule type" value="Genomic_DNA"/>
</dbReference>
<evidence type="ECO:0008006" key="3">
    <source>
        <dbReference type="Google" id="ProtNLM"/>
    </source>
</evidence>
<dbReference type="PROSITE" id="PS51257">
    <property type="entry name" value="PROKAR_LIPOPROTEIN"/>
    <property type="match status" value="1"/>
</dbReference>
<gene>
    <name evidence="1" type="ORF">CKA81_07695</name>
</gene>
<dbReference type="KEGG" id="pus:CKA81_07695"/>
<accession>A0A410GBR4</accession>